<dbReference type="RefSeq" id="WP_111359080.1">
    <property type="nucleotide sequence ID" value="NZ_NPEU01000314.1"/>
</dbReference>
<comment type="caution">
    <text evidence="1">The sequence shown here is derived from an EMBL/GenBank/DDBJ whole genome shotgun (WGS) entry which is preliminary data.</text>
</comment>
<protein>
    <submittedName>
        <fullName evidence="1">Uncharacterized protein</fullName>
    </submittedName>
</protein>
<accession>A0A327KAE0</accession>
<name>A0A327KAE0_9BRAD</name>
<dbReference type="Proteomes" id="UP000248863">
    <property type="component" value="Unassembled WGS sequence"/>
</dbReference>
<dbReference type="AlphaFoldDB" id="A0A327KAE0"/>
<keyword evidence="2" id="KW-1185">Reference proteome</keyword>
<evidence type="ECO:0000313" key="1">
    <source>
        <dbReference type="EMBL" id="RAI34322.1"/>
    </source>
</evidence>
<sequence>GPAIAGDFWRCTEGRWTAVGQPRHPMPEHPCGTRLAVPRDRAGCETTGGRWGPAGIFPAPICRVPTRDGGRVCADSGECEGECLAAPTPAERDRLRSGRPIAATGTCTPHVPVFGCQARVVEGVVHGILCRD</sequence>
<proteinExistence type="predicted"/>
<evidence type="ECO:0000313" key="2">
    <source>
        <dbReference type="Proteomes" id="UP000248863"/>
    </source>
</evidence>
<dbReference type="EMBL" id="NPEU01000314">
    <property type="protein sequence ID" value="RAI34322.1"/>
    <property type="molecule type" value="Genomic_DNA"/>
</dbReference>
<reference evidence="1 2" key="1">
    <citation type="submission" date="2017-07" db="EMBL/GenBank/DDBJ databases">
        <title>Draft Genome Sequences of Select Purple Nonsulfur Bacteria.</title>
        <authorList>
            <person name="Lasarre B."/>
            <person name="Mckinlay J.B."/>
        </authorList>
    </citation>
    <scope>NUCLEOTIDE SEQUENCE [LARGE SCALE GENOMIC DNA]</scope>
    <source>
        <strain evidence="1 2">DSM 11907</strain>
    </source>
</reference>
<organism evidence="1 2">
    <name type="scientific">Rhodoplanes elegans</name>
    <dbReference type="NCBI Taxonomy" id="29408"/>
    <lineage>
        <taxon>Bacteria</taxon>
        <taxon>Pseudomonadati</taxon>
        <taxon>Pseudomonadota</taxon>
        <taxon>Alphaproteobacteria</taxon>
        <taxon>Hyphomicrobiales</taxon>
        <taxon>Nitrobacteraceae</taxon>
        <taxon>Rhodoplanes</taxon>
    </lineage>
</organism>
<gene>
    <name evidence="1" type="ORF">CH338_21100</name>
</gene>
<feature type="non-terminal residue" evidence="1">
    <location>
        <position position="1"/>
    </location>
</feature>